<dbReference type="Pfam" id="PF04350">
    <property type="entry name" value="PilO"/>
    <property type="match status" value="1"/>
</dbReference>
<dbReference type="STRING" id="45070.Lnau_0091"/>
<dbReference type="Proteomes" id="UP000054725">
    <property type="component" value="Unassembled WGS sequence"/>
</dbReference>
<dbReference type="RefSeq" id="WP_058503180.1">
    <property type="nucleotide sequence ID" value="NZ_CAAAIF010000002.1"/>
</dbReference>
<dbReference type="InterPro" id="IPR014717">
    <property type="entry name" value="Transl_elong_EF1B/ribsomal_bS6"/>
</dbReference>
<protein>
    <submittedName>
        <fullName evidence="2">Tfp pilus assembly protein PilO</fullName>
    </submittedName>
</protein>
<gene>
    <name evidence="2" type="primary">pilO</name>
    <name evidence="2" type="ORF">Lnau_0091</name>
</gene>
<reference evidence="2 3" key="1">
    <citation type="submission" date="2015-11" db="EMBL/GenBank/DDBJ databases">
        <title>Genomic analysis of 38 Legionella species identifies large and diverse effector repertoires.</title>
        <authorList>
            <person name="Burstein D."/>
            <person name="Amaro F."/>
            <person name="Zusman T."/>
            <person name="Lifshitz Z."/>
            <person name="Cohen O."/>
            <person name="Gilbert J.A."/>
            <person name="Pupko T."/>
            <person name="Shuman H.A."/>
            <person name="Segal G."/>
        </authorList>
    </citation>
    <scope>NUCLEOTIDE SEQUENCE [LARGE SCALE GENOMIC DNA]</scope>
    <source>
        <strain evidence="2 3">ATCC 49506</strain>
    </source>
</reference>
<organism evidence="2 3">
    <name type="scientific">Legionella nautarum</name>
    <dbReference type="NCBI Taxonomy" id="45070"/>
    <lineage>
        <taxon>Bacteria</taxon>
        <taxon>Pseudomonadati</taxon>
        <taxon>Pseudomonadota</taxon>
        <taxon>Gammaproteobacteria</taxon>
        <taxon>Legionellales</taxon>
        <taxon>Legionellaceae</taxon>
        <taxon>Legionella</taxon>
    </lineage>
</organism>
<dbReference type="PATRIC" id="fig|45070.6.peg.93"/>
<dbReference type="PANTHER" id="PTHR39555:SF1">
    <property type="entry name" value="TYPE IV PILUS INNER MEMBRANE COMPONENT PILO"/>
    <property type="match status" value="1"/>
</dbReference>
<dbReference type="PANTHER" id="PTHR39555">
    <property type="entry name" value="FIMBRIAL ASSEMBLY PROTEIN PILO-LIKE PROTEIN-RELATED"/>
    <property type="match status" value="1"/>
</dbReference>
<name>A0A0W0X417_9GAMM</name>
<keyword evidence="1" id="KW-0472">Membrane</keyword>
<sequence length="206" mass="24985">MNKLIYSKINWESFNRLSVRQQYGLLVFMLIFGVWISYWFILRSDIYQYKSLLIEENNLRIEFERKQRKSNLLSYKKQFQSLKKCYKEKLKIVTNKDEVYNLLNDISKVGSESGLVMELFSPRLVESKNFLSEIRVSMVMIGEYQQLSLFLSRILQFNRLIKFCDFDLKKLSFDEYKNSIKKESKSLLRMTMRAKIYQHKNNNYYE</sequence>
<dbReference type="EMBL" id="LNYO01000001">
    <property type="protein sequence ID" value="KTD39324.1"/>
    <property type="molecule type" value="Genomic_DNA"/>
</dbReference>
<evidence type="ECO:0000313" key="3">
    <source>
        <dbReference type="Proteomes" id="UP000054725"/>
    </source>
</evidence>
<keyword evidence="1" id="KW-0812">Transmembrane</keyword>
<dbReference type="InterPro" id="IPR007445">
    <property type="entry name" value="PilO"/>
</dbReference>
<dbReference type="GO" id="GO:0043683">
    <property type="term" value="P:type IV pilus assembly"/>
    <property type="evidence" value="ECO:0007669"/>
    <property type="project" value="InterPro"/>
</dbReference>
<evidence type="ECO:0000313" key="2">
    <source>
        <dbReference type="EMBL" id="KTD39324.1"/>
    </source>
</evidence>
<comment type="caution">
    <text evidence="2">The sequence shown here is derived from an EMBL/GenBank/DDBJ whole genome shotgun (WGS) entry which is preliminary data.</text>
</comment>
<dbReference type="OrthoDB" id="9802133at2"/>
<keyword evidence="3" id="KW-1185">Reference proteome</keyword>
<dbReference type="Gene3D" id="3.30.70.60">
    <property type="match status" value="1"/>
</dbReference>
<dbReference type="GO" id="GO:0043107">
    <property type="term" value="P:type IV pilus-dependent motility"/>
    <property type="evidence" value="ECO:0007669"/>
    <property type="project" value="InterPro"/>
</dbReference>
<feature type="transmembrane region" description="Helical" evidence="1">
    <location>
        <begin position="23"/>
        <end position="42"/>
    </location>
</feature>
<proteinExistence type="predicted"/>
<accession>A0A0W0X417</accession>
<keyword evidence="1" id="KW-1133">Transmembrane helix</keyword>
<dbReference type="AlphaFoldDB" id="A0A0W0X417"/>
<evidence type="ECO:0000256" key="1">
    <source>
        <dbReference type="SAM" id="Phobius"/>
    </source>
</evidence>